<keyword evidence="2" id="KW-1185">Reference proteome</keyword>
<dbReference type="AlphaFoldDB" id="A0A4Q9DZE4"/>
<reference evidence="1 2" key="1">
    <citation type="submission" date="2019-02" db="EMBL/GenBank/DDBJ databases">
        <title>Paenibacillus sp. nov., isolated from surface-sterilized tissue of Thalictrum simplex L.</title>
        <authorList>
            <person name="Tuo L."/>
        </authorList>
    </citation>
    <scope>NUCLEOTIDE SEQUENCE [LARGE SCALE GENOMIC DNA]</scope>
    <source>
        <strain evidence="1 2">N2SHLJ1</strain>
    </source>
</reference>
<proteinExistence type="predicted"/>
<protein>
    <submittedName>
        <fullName evidence="1">Uncharacterized protein</fullName>
    </submittedName>
</protein>
<evidence type="ECO:0000313" key="2">
    <source>
        <dbReference type="Proteomes" id="UP000293142"/>
    </source>
</evidence>
<dbReference type="EMBL" id="SIRE01000002">
    <property type="protein sequence ID" value="TBL81865.1"/>
    <property type="molecule type" value="Genomic_DNA"/>
</dbReference>
<organism evidence="1 2">
    <name type="scientific">Paenibacillus thalictri</name>
    <dbReference type="NCBI Taxonomy" id="2527873"/>
    <lineage>
        <taxon>Bacteria</taxon>
        <taxon>Bacillati</taxon>
        <taxon>Bacillota</taxon>
        <taxon>Bacilli</taxon>
        <taxon>Bacillales</taxon>
        <taxon>Paenibacillaceae</taxon>
        <taxon>Paenibacillus</taxon>
    </lineage>
</organism>
<sequence>MRRMIVELLVKQHVLICGTCPYNDGKRY</sequence>
<dbReference type="Proteomes" id="UP000293142">
    <property type="component" value="Unassembled WGS sequence"/>
</dbReference>
<gene>
    <name evidence="1" type="ORF">EYB31_00935</name>
</gene>
<evidence type="ECO:0000313" key="1">
    <source>
        <dbReference type="EMBL" id="TBL81865.1"/>
    </source>
</evidence>
<accession>A0A4Q9DZE4</accession>
<name>A0A4Q9DZE4_9BACL</name>
<comment type="caution">
    <text evidence="1">The sequence shown here is derived from an EMBL/GenBank/DDBJ whole genome shotgun (WGS) entry which is preliminary data.</text>
</comment>